<feature type="compositionally biased region" description="Pro residues" evidence="1">
    <location>
        <begin position="690"/>
        <end position="706"/>
    </location>
</feature>
<dbReference type="Proteomes" id="UP000663861">
    <property type="component" value="Unassembled WGS sequence"/>
</dbReference>
<reference evidence="2" key="1">
    <citation type="submission" date="2021-01" db="EMBL/GenBank/DDBJ databases">
        <authorList>
            <person name="Kaushik A."/>
        </authorList>
    </citation>
    <scope>NUCLEOTIDE SEQUENCE</scope>
    <source>
        <strain evidence="2">AG4-RS23</strain>
    </source>
</reference>
<feature type="compositionally biased region" description="Polar residues" evidence="1">
    <location>
        <begin position="594"/>
        <end position="603"/>
    </location>
</feature>
<evidence type="ECO:0000313" key="3">
    <source>
        <dbReference type="Proteomes" id="UP000663861"/>
    </source>
</evidence>
<dbReference type="EMBL" id="CAJMWY010000942">
    <property type="protein sequence ID" value="CAE6452263.1"/>
    <property type="molecule type" value="Genomic_DNA"/>
</dbReference>
<feature type="compositionally biased region" description="Low complexity" evidence="1">
    <location>
        <begin position="482"/>
        <end position="494"/>
    </location>
</feature>
<accession>A0A8H3BCI7</accession>
<dbReference type="AlphaFoldDB" id="A0A8H3BCI7"/>
<gene>
    <name evidence="2" type="ORF">RDB_LOCUS56327</name>
</gene>
<feature type="region of interest" description="Disordered" evidence="1">
    <location>
        <begin position="473"/>
        <end position="706"/>
    </location>
</feature>
<evidence type="ECO:0000256" key="1">
    <source>
        <dbReference type="SAM" id="MobiDB-lite"/>
    </source>
</evidence>
<evidence type="ECO:0000313" key="2">
    <source>
        <dbReference type="EMBL" id="CAE6452263.1"/>
    </source>
</evidence>
<feature type="compositionally biased region" description="Pro residues" evidence="1">
    <location>
        <begin position="539"/>
        <end position="548"/>
    </location>
</feature>
<name>A0A8H3BCI7_9AGAM</name>
<organism evidence="2 3">
    <name type="scientific">Rhizoctonia solani</name>
    <dbReference type="NCBI Taxonomy" id="456999"/>
    <lineage>
        <taxon>Eukaryota</taxon>
        <taxon>Fungi</taxon>
        <taxon>Dikarya</taxon>
        <taxon>Basidiomycota</taxon>
        <taxon>Agaricomycotina</taxon>
        <taxon>Agaricomycetes</taxon>
        <taxon>Cantharellales</taxon>
        <taxon>Ceratobasidiaceae</taxon>
        <taxon>Rhizoctonia</taxon>
    </lineage>
</organism>
<comment type="caution">
    <text evidence="2">The sequence shown here is derived from an EMBL/GenBank/DDBJ whole genome shotgun (WGS) entry which is preliminary data.</text>
</comment>
<feature type="non-terminal residue" evidence="2">
    <location>
        <position position="1"/>
    </location>
</feature>
<feature type="compositionally biased region" description="Low complexity" evidence="1">
    <location>
        <begin position="549"/>
        <end position="559"/>
    </location>
</feature>
<protein>
    <submittedName>
        <fullName evidence="2">Uncharacterized protein</fullName>
    </submittedName>
</protein>
<proteinExistence type="predicted"/>
<sequence>MNPASGTGGSRKQIPRSQAPTIAMAVQSAMNVALSALRSAVGNDKKHKTILNKLRDAFKAVEADELPRSEIVERGMRLADITSESVTGLHKTRPRPALAFCAAALSWLFKAKLEPALERGDEESARAWEDIIFRGLMQPILNIVDSEDQAVVGNVLYKVICGIMRSPQSQVFGGRFARSLALVLLCTCSSSTNKAIILDPSVLGTDTLSKLIIDAKDYHYLDTLLELSFTMFSSQGGKVTRKTYADNIFSSGYALKRLPDDISNELASIHSVTNGGNSEKHVLDIMRTMPQVFMTKDLSYCGTRFTQTPPSNVIILDHENLCIVFSDKNGESDVLAVATTTIKGVKLTPQDTSRIIVELVISDTPLISSSREELAIPDSHIPIHPQHRIASRIIVELVISDTPLISSSREELAIPDSHIPGSPLKIRLSIASSDVFGLEAALTARDLAGALEDDNALTQQSSMASTKISNAASSIPLKKNRNPSNISNAASSIPLKKNRNPSNEQAEEMIRRYVNLPSSRDGSSPLPAARVKSTTRAAPPKPLPPRAPVTPATTAKPTAPSQPKELRNESPVVPRRVDGSTLRPPVPLPAGSAPLNTTGSGTARTRRVAAEKSQKVTKLAALAGMNGSEPTDVDPGVTPGHSGQRAIKPPGDDTTILPTPPRTRTRAQQTKPVAKILVPSTPARDDPPEVSSPPDVPSPSPKPARK</sequence>